<name>A0A6A6MLJ7_HEVBR</name>
<keyword evidence="5" id="KW-0539">Nucleus</keyword>
<dbReference type="EMBL" id="JAAGAX010000005">
    <property type="protein sequence ID" value="KAF2313385.1"/>
    <property type="molecule type" value="Genomic_DNA"/>
</dbReference>
<keyword evidence="2" id="KW-0805">Transcription regulation</keyword>
<dbReference type="Pfam" id="PF03106">
    <property type="entry name" value="WRKY"/>
    <property type="match status" value="1"/>
</dbReference>
<keyword evidence="3" id="KW-0238">DNA-binding</keyword>
<evidence type="ECO:0000256" key="3">
    <source>
        <dbReference type="ARBA" id="ARBA00023125"/>
    </source>
</evidence>
<gene>
    <name evidence="8" type="ORF">GH714_010703</name>
</gene>
<dbReference type="PANTHER" id="PTHR31221">
    <property type="entry name" value="WRKY TRANSCRIPTION FACTOR PROTEIN 1-RELATED"/>
    <property type="match status" value="1"/>
</dbReference>
<organism evidence="8 9">
    <name type="scientific">Hevea brasiliensis</name>
    <name type="common">Para rubber tree</name>
    <name type="synonym">Siphonia brasiliensis</name>
    <dbReference type="NCBI Taxonomy" id="3981"/>
    <lineage>
        <taxon>Eukaryota</taxon>
        <taxon>Viridiplantae</taxon>
        <taxon>Streptophyta</taxon>
        <taxon>Embryophyta</taxon>
        <taxon>Tracheophyta</taxon>
        <taxon>Spermatophyta</taxon>
        <taxon>Magnoliopsida</taxon>
        <taxon>eudicotyledons</taxon>
        <taxon>Gunneridae</taxon>
        <taxon>Pentapetalae</taxon>
        <taxon>rosids</taxon>
        <taxon>fabids</taxon>
        <taxon>Malpighiales</taxon>
        <taxon>Euphorbiaceae</taxon>
        <taxon>Crotonoideae</taxon>
        <taxon>Micrandreae</taxon>
        <taxon>Hevea</taxon>
    </lineage>
</organism>
<comment type="caution">
    <text evidence="8">The sequence shown here is derived from an EMBL/GenBank/DDBJ whole genome shotgun (WGS) entry which is preliminary data.</text>
</comment>
<evidence type="ECO:0000256" key="6">
    <source>
        <dbReference type="SAM" id="MobiDB-lite"/>
    </source>
</evidence>
<evidence type="ECO:0000313" key="9">
    <source>
        <dbReference type="Proteomes" id="UP000467840"/>
    </source>
</evidence>
<dbReference type="SUPFAM" id="SSF118290">
    <property type="entry name" value="WRKY DNA-binding domain"/>
    <property type="match status" value="1"/>
</dbReference>
<protein>
    <recommendedName>
        <fullName evidence="7">WRKY domain-containing protein</fullName>
    </recommendedName>
</protein>
<proteinExistence type="predicted"/>
<dbReference type="InterPro" id="IPR044810">
    <property type="entry name" value="WRKY_plant"/>
</dbReference>
<dbReference type="GO" id="GO:0043565">
    <property type="term" value="F:sequence-specific DNA binding"/>
    <property type="evidence" value="ECO:0007669"/>
    <property type="project" value="InterPro"/>
</dbReference>
<feature type="region of interest" description="Disordered" evidence="6">
    <location>
        <begin position="57"/>
        <end position="92"/>
    </location>
</feature>
<evidence type="ECO:0000256" key="4">
    <source>
        <dbReference type="ARBA" id="ARBA00023163"/>
    </source>
</evidence>
<dbReference type="InterPro" id="IPR003657">
    <property type="entry name" value="WRKY_dom"/>
</dbReference>
<evidence type="ECO:0000256" key="1">
    <source>
        <dbReference type="ARBA" id="ARBA00004123"/>
    </source>
</evidence>
<dbReference type="InterPro" id="IPR036576">
    <property type="entry name" value="WRKY_dom_sf"/>
</dbReference>
<evidence type="ECO:0000256" key="5">
    <source>
        <dbReference type="ARBA" id="ARBA00023242"/>
    </source>
</evidence>
<dbReference type="Proteomes" id="UP000467840">
    <property type="component" value="Chromosome 15"/>
</dbReference>
<sequence>MDNGETPPLPTVEDVLNFKPLLPLTSLLPPMATDQLGQDSQFGSDIDWISLLSSSFKIGDQNPSPPTAARDGENVGKNKKKGGRAKNAMPPRIAFHTRSVDDILDDGYRWRKYGQKAVKNSVHQSTKIKGAIRSGYSLACPETEISSQAPARNQTDQL</sequence>
<dbReference type="GO" id="GO:0005634">
    <property type="term" value="C:nucleus"/>
    <property type="evidence" value="ECO:0007669"/>
    <property type="project" value="UniProtKB-SubCell"/>
</dbReference>
<dbReference type="GO" id="GO:0003700">
    <property type="term" value="F:DNA-binding transcription factor activity"/>
    <property type="evidence" value="ECO:0007669"/>
    <property type="project" value="InterPro"/>
</dbReference>
<keyword evidence="4" id="KW-0804">Transcription</keyword>
<reference evidence="8 9" key="1">
    <citation type="journal article" date="2020" name="Mol. Plant">
        <title>The Chromosome-Based Rubber Tree Genome Provides New Insights into Spurge Genome Evolution and Rubber Biosynthesis.</title>
        <authorList>
            <person name="Liu J."/>
            <person name="Shi C."/>
            <person name="Shi C.C."/>
            <person name="Li W."/>
            <person name="Zhang Q.J."/>
            <person name="Zhang Y."/>
            <person name="Li K."/>
            <person name="Lu H.F."/>
            <person name="Shi C."/>
            <person name="Zhu S.T."/>
            <person name="Xiao Z.Y."/>
            <person name="Nan H."/>
            <person name="Yue Y."/>
            <person name="Zhu X.G."/>
            <person name="Wu Y."/>
            <person name="Hong X.N."/>
            <person name="Fan G.Y."/>
            <person name="Tong Y."/>
            <person name="Zhang D."/>
            <person name="Mao C.L."/>
            <person name="Liu Y.L."/>
            <person name="Hao S.J."/>
            <person name="Liu W.Q."/>
            <person name="Lv M.Q."/>
            <person name="Zhang H.B."/>
            <person name="Liu Y."/>
            <person name="Hu-Tang G.R."/>
            <person name="Wang J.P."/>
            <person name="Wang J.H."/>
            <person name="Sun Y.H."/>
            <person name="Ni S.B."/>
            <person name="Chen W.B."/>
            <person name="Zhang X.C."/>
            <person name="Jiao Y.N."/>
            <person name="Eichler E.E."/>
            <person name="Li G.H."/>
            <person name="Liu X."/>
            <person name="Gao L.Z."/>
        </authorList>
    </citation>
    <scope>NUCLEOTIDE SEQUENCE [LARGE SCALE GENOMIC DNA]</scope>
    <source>
        <strain evidence="9">cv. GT1</strain>
        <tissue evidence="8">Leaf</tissue>
    </source>
</reference>
<keyword evidence="9" id="KW-1185">Reference proteome</keyword>
<evidence type="ECO:0000313" key="8">
    <source>
        <dbReference type="EMBL" id="KAF2313385.1"/>
    </source>
</evidence>
<dbReference type="SMART" id="SM00774">
    <property type="entry name" value="WRKY"/>
    <property type="match status" value="1"/>
</dbReference>
<dbReference type="PANTHER" id="PTHR31221:SF230">
    <property type="entry name" value="WRKY DOMAIN-CONTAINING PROTEIN"/>
    <property type="match status" value="1"/>
</dbReference>
<dbReference type="PROSITE" id="PS50811">
    <property type="entry name" value="WRKY"/>
    <property type="match status" value="1"/>
</dbReference>
<evidence type="ECO:0000259" key="7">
    <source>
        <dbReference type="PROSITE" id="PS50811"/>
    </source>
</evidence>
<dbReference type="Gene3D" id="2.20.25.80">
    <property type="entry name" value="WRKY domain"/>
    <property type="match status" value="1"/>
</dbReference>
<feature type="domain" description="WRKY" evidence="7">
    <location>
        <begin position="99"/>
        <end position="158"/>
    </location>
</feature>
<dbReference type="AlphaFoldDB" id="A0A6A6MLJ7"/>
<comment type="subcellular location">
    <subcellularLocation>
        <location evidence="1">Nucleus</location>
    </subcellularLocation>
</comment>
<accession>A0A6A6MLJ7</accession>
<evidence type="ECO:0000256" key="2">
    <source>
        <dbReference type="ARBA" id="ARBA00023015"/>
    </source>
</evidence>